<dbReference type="AlphaFoldDB" id="A0AAI9X6N4"/>
<dbReference type="EMBL" id="LACB01000282">
    <property type="protein sequence ID" value="KAJ9485173.1"/>
    <property type="molecule type" value="Genomic_DNA"/>
</dbReference>
<evidence type="ECO:0000313" key="1">
    <source>
        <dbReference type="EMBL" id="KAJ9485173.1"/>
    </source>
</evidence>
<gene>
    <name evidence="1" type="ORF">VN97_g8183</name>
</gene>
<comment type="caution">
    <text evidence="1">The sequence shown here is derived from an EMBL/GenBank/DDBJ whole genome shotgun (WGS) entry which is preliminary data.</text>
</comment>
<name>A0AAI9X6N4_PENTH</name>
<protein>
    <submittedName>
        <fullName evidence="1">Uncharacterized protein</fullName>
    </submittedName>
</protein>
<sequence length="179" mass="20728">MESLPDPQAVLNEISKGYERLDRYCTSFQFPPHLPFSGDQIFLMPNSFAHLPMDNVDMISNQSTQKAQSKQYDIYGNLFYSLEAALVESFVKGDIYDIEEVGYSSWQLLLNAWVAMMRGYLEVNNDLLDDCADERAVEWYSTHFGRIHEDQYGEWDLRVSKRLGSGKEIPVNMRRNPIP</sequence>
<organism evidence="1 2">
    <name type="scientific">Penicillium thymicola</name>
    <dbReference type="NCBI Taxonomy" id="293382"/>
    <lineage>
        <taxon>Eukaryota</taxon>
        <taxon>Fungi</taxon>
        <taxon>Dikarya</taxon>
        <taxon>Ascomycota</taxon>
        <taxon>Pezizomycotina</taxon>
        <taxon>Eurotiomycetes</taxon>
        <taxon>Eurotiomycetidae</taxon>
        <taxon>Eurotiales</taxon>
        <taxon>Aspergillaceae</taxon>
        <taxon>Penicillium</taxon>
    </lineage>
</organism>
<proteinExistence type="predicted"/>
<reference evidence="1" key="1">
    <citation type="submission" date="2015-06" db="EMBL/GenBank/DDBJ databases">
        <authorList>
            <person name="Nguyen H."/>
        </authorList>
    </citation>
    <scope>NUCLEOTIDE SEQUENCE</scope>
    <source>
        <strain evidence="1">DAOM 180753</strain>
    </source>
</reference>
<keyword evidence="2" id="KW-1185">Reference proteome</keyword>
<reference evidence="1" key="2">
    <citation type="journal article" date="2016" name="Fungal Biol.">
        <title>Ochratoxin A production by Penicillium thymicola.</title>
        <authorList>
            <person name="Nguyen H.D.T."/>
            <person name="McMullin D.R."/>
            <person name="Ponomareva E."/>
            <person name="Riley R."/>
            <person name="Pomraning K.R."/>
            <person name="Baker S.E."/>
            <person name="Seifert K.A."/>
        </authorList>
    </citation>
    <scope>NUCLEOTIDE SEQUENCE</scope>
    <source>
        <strain evidence="1">DAOM 180753</strain>
    </source>
</reference>
<evidence type="ECO:0000313" key="2">
    <source>
        <dbReference type="Proteomes" id="UP001227192"/>
    </source>
</evidence>
<accession>A0AAI9X6N4</accession>
<dbReference type="Proteomes" id="UP001227192">
    <property type="component" value="Unassembled WGS sequence"/>
</dbReference>